<keyword evidence="7" id="KW-1133">Transmembrane helix</keyword>
<dbReference type="RefSeq" id="WP_200871224.1">
    <property type="nucleotide sequence ID" value="NZ_BAMD01000006.1"/>
</dbReference>
<dbReference type="eggNOG" id="COG5434">
    <property type="taxonomic scope" value="Bacteria"/>
</dbReference>
<proteinExistence type="predicted"/>
<evidence type="ECO:0000256" key="6">
    <source>
        <dbReference type="ARBA" id="ARBA00023295"/>
    </source>
</evidence>
<evidence type="ECO:0000256" key="3">
    <source>
        <dbReference type="ARBA" id="ARBA00022729"/>
    </source>
</evidence>
<keyword evidence="5" id="KW-0378">Hydrolase</keyword>
<keyword evidence="3" id="KW-0732">Signal</keyword>
<evidence type="ECO:0000313" key="12">
    <source>
        <dbReference type="Proteomes" id="UP000019402"/>
    </source>
</evidence>
<dbReference type="Proteomes" id="UP000019402">
    <property type="component" value="Unassembled WGS sequence"/>
</dbReference>
<dbReference type="InterPro" id="IPR011050">
    <property type="entry name" value="Pectin_lyase_fold/virulence"/>
</dbReference>
<keyword evidence="12" id="KW-1185">Reference proteome</keyword>
<evidence type="ECO:0000256" key="4">
    <source>
        <dbReference type="ARBA" id="ARBA00022737"/>
    </source>
</evidence>
<evidence type="ECO:0000256" key="7">
    <source>
        <dbReference type="SAM" id="Phobius"/>
    </source>
</evidence>
<dbReference type="InterPro" id="IPR057275">
    <property type="entry name" value="Beta-barrel_GLAA-B_I"/>
</dbReference>
<dbReference type="Pfam" id="PF13229">
    <property type="entry name" value="Beta_helix"/>
    <property type="match status" value="1"/>
</dbReference>
<name>W7Y3I2_9BACT</name>
<gene>
    <name evidence="11" type="ORF">JCM21142_2750</name>
</gene>
<dbReference type="Pfam" id="PF23763">
    <property type="entry name" value="Beta-barrel_GLAA-B_I"/>
    <property type="match status" value="1"/>
</dbReference>
<dbReference type="Pfam" id="PF23764">
    <property type="entry name" value="Beta-barrel_GLAA-B_II"/>
    <property type="match status" value="1"/>
</dbReference>
<dbReference type="Gene3D" id="2.160.20.10">
    <property type="entry name" value="Single-stranded right-handed beta-helix, Pectin lyase-like"/>
    <property type="match status" value="1"/>
</dbReference>
<dbReference type="InterPro" id="IPR039448">
    <property type="entry name" value="Beta_helix"/>
</dbReference>
<dbReference type="GO" id="GO:0004557">
    <property type="term" value="F:alpha-galactosidase activity"/>
    <property type="evidence" value="ECO:0007669"/>
    <property type="project" value="UniProtKB-EC"/>
</dbReference>
<comment type="caution">
    <text evidence="11">The sequence shown here is derived from an EMBL/GenBank/DDBJ whole genome shotgun (WGS) entry which is preliminary data.</text>
</comment>
<comment type="catalytic activity">
    <reaction evidence="2">
        <text>Hydrolysis of terminal, non-reducing branched (1-&gt;3)-alpha-D-galactosidic residues, producing free D-galactose.</text>
        <dbReference type="EC" id="3.2.1.n1"/>
    </reaction>
</comment>
<dbReference type="SUPFAM" id="SSF51126">
    <property type="entry name" value="Pectin lyase-like"/>
    <property type="match status" value="1"/>
</dbReference>
<evidence type="ECO:0000259" key="9">
    <source>
        <dbReference type="Pfam" id="PF23763"/>
    </source>
</evidence>
<evidence type="ECO:0000259" key="10">
    <source>
        <dbReference type="Pfam" id="PF23764"/>
    </source>
</evidence>
<evidence type="ECO:0000259" key="8">
    <source>
        <dbReference type="Pfam" id="PF13229"/>
    </source>
</evidence>
<evidence type="ECO:0000256" key="5">
    <source>
        <dbReference type="ARBA" id="ARBA00022801"/>
    </source>
</evidence>
<keyword evidence="4" id="KW-0677">Repeat</keyword>
<feature type="domain" description="Right handed beta helix" evidence="8">
    <location>
        <begin position="436"/>
        <end position="615"/>
    </location>
</feature>
<dbReference type="EMBL" id="BAMD01000006">
    <property type="protein sequence ID" value="GAF02123.1"/>
    <property type="molecule type" value="Genomic_DNA"/>
</dbReference>
<evidence type="ECO:0000313" key="11">
    <source>
        <dbReference type="EMBL" id="GAF02123.1"/>
    </source>
</evidence>
<evidence type="ECO:0000256" key="1">
    <source>
        <dbReference type="ARBA" id="ARBA00001255"/>
    </source>
</evidence>
<dbReference type="InterPro" id="IPR012334">
    <property type="entry name" value="Pectin_lyas_fold"/>
</dbReference>
<dbReference type="STRING" id="869213.GCA_000517085_00777"/>
<accession>W7Y3I2</accession>
<dbReference type="AlphaFoldDB" id="W7Y3I2"/>
<reference evidence="11 12" key="1">
    <citation type="journal article" date="2014" name="Genome Announc.">
        <title>Draft Genome Sequence of Cytophaga fermentans JCM 21142T, a Facultative Anaerobe Isolated from Marine Mud.</title>
        <authorList>
            <person name="Starns D."/>
            <person name="Oshima K."/>
            <person name="Suda W."/>
            <person name="Iino T."/>
            <person name="Yuki M."/>
            <person name="Inoue J."/>
            <person name="Kitamura K."/>
            <person name="Iida T."/>
            <person name="Darby A."/>
            <person name="Hattori M."/>
            <person name="Ohkuma M."/>
        </authorList>
    </citation>
    <scope>NUCLEOTIDE SEQUENCE [LARGE SCALE GENOMIC DNA]</scope>
    <source>
        <strain evidence="11 12">JCM 21142</strain>
    </source>
</reference>
<organism evidence="11 12">
    <name type="scientific">Saccharicrinis fermentans DSM 9555 = JCM 21142</name>
    <dbReference type="NCBI Taxonomy" id="869213"/>
    <lineage>
        <taxon>Bacteria</taxon>
        <taxon>Pseudomonadati</taxon>
        <taxon>Bacteroidota</taxon>
        <taxon>Bacteroidia</taxon>
        <taxon>Marinilabiliales</taxon>
        <taxon>Marinilabiliaceae</taxon>
        <taxon>Saccharicrinis</taxon>
    </lineage>
</organism>
<keyword evidence="7" id="KW-0812">Transmembrane</keyword>
<comment type="catalytic activity">
    <reaction evidence="1">
        <text>Hydrolysis of terminal, non-reducing alpha-D-galactose residues in alpha-D-galactosides, including galactose oligosaccharides, galactomannans and galactolipids.</text>
        <dbReference type="EC" id="3.2.1.22"/>
    </reaction>
</comment>
<evidence type="ECO:0000256" key="2">
    <source>
        <dbReference type="ARBA" id="ARBA00001271"/>
    </source>
</evidence>
<keyword evidence="7" id="KW-0472">Membrane</keyword>
<feature type="transmembrane region" description="Helical" evidence="7">
    <location>
        <begin position="20"/>
        <end position="38"/>
    </location>
</feature>
<keyword evidence="6" id="KW-0326">Glycosidase</keyword>
<protein>
    <submittedName>
        <fullName evidence="11">Alpha-1,3-galactosidase B</fullName>
    </submittedName>
</protein>
<dbReference type="InterPro" id="IPR056441">
    <property type="entry name" value="Beta-barrel_GLAA-B_II"/>
</dbReference>
<feature type="domain" description="GLAA-B beta-barrel" evidence="10">
    <location>
        <begin position="360"/>
        <end position="427"/>
    </location>
</feature>
<feature type="domain" description="GLAA-B beta-barrel" evidence="9">
    <location>
        <begin position="153"/>
        <end position="249"/>
    </location>
</feature>
<sequence>MTKNGLAGIKTDKLLRMKNMKNVCIIVINIIWLSFVSLRAETVIRLQPSSEDMTSIVRKAIDSAVDKDIKIIFEKGTYYFKPDYASDKYCFITNHENGLKKVIFPIENFDSVDIQGNGASLIFHGRVLPFMFSNCKRIDMKNLSVDWETPFTFQGEVMAVNKEEGWRDIKPSTEGFSWELKNGRIFFPNIDGFHFSSLGSTLSFDPETGDVAHGAWDLSSRPSKVEMRPGGIIRFYEKLKHYPKVGMILNSKGPKGENRYAPAVHVLSSKNITLDSVIVHHALGMGFLMEKTENASLLNCGVYVAKDSKRVVSTIADATHFCNCKGKILVQDCRLESMLDDGTNVHGTYVVVDEVLDDYTLRYGLEHFQQLGFDFASRGDQMWFIHQPNPERGIINRVSEVNTINDKYTVLRFKDKLPKNLKKGDILENKTWNPTFVMRGCSIQHHRARNIVIKTPEKIVIENNTLSSMMSSILFRGESYYWFESGAVKDVLIRNNEFKYCAYSGSEHAVMYVTPRLGKNFDSNIIYDRNIRFENNKIETFDNRIVIADRVDGLMIKDNVIEKVKSHPQLHPNAPLFELINCKNIVITGNKYKGTYPIAFKADEKSSSSLTVKNNLGFGKD</sequence>